<dbReference type="Proteomes" id="UP000245379">
    <property type="component" value="Unassembled WGS sequence"/>
</dbReference>
<comment type="caution">
    <text evidence="1">The sequence shown here is derived from an EMBL/GenBank/DDBJ whole genome shotgun (WGS) entry which is preliminary data.</text>
</comment>
<evidence type="ECO:0008006" key="3">
    <source>
        <dbReference type="Google" id="ProtNLM"/>
    </source>
</evidence>
<protein>
    <recommendedName>
        <fullName evidence="3">DUF3575 domain-containing protein</fullName>
    </recommendedName>
</protein>
<sequence length="171" mass="19589">MTNLKAQQKSKPHFEIEVDPIAYIFNGYSVHIGYQINKLRFDAGFFGIDQPDFVTRNEIFKDRSQGFGIKADYFFKPRKGFFAGIQADYSTDKIIKKDTKTSVISKGVVAGLRGGYRFTFTGVEKDRTGFYFSPWLAVLYTPNAKDIKIEGETFKRPKISLFPTVHFGYSF</sequence>
<dbReference type="OrthoDB" id="7064115at2"/>
<evidence type="ECO:0000313" key="2">
    <source>
        <dbReference type="Proteomes" id="UP000245379"/>
    </source>
</evidence>
<gene>
    <name evidence="1" type="ORF">DHW03_15095</name>
</gene>
<keyword evidence="2" id="KW-1185">Reference proteome</keyword>
<proteinExistence type="predicted"/>
<accession>A0A317EH23</accession>
<dbReference type="AlphaFoldDB" id="A0A317EH23"/>
<dbReference type="EMBL" id="QGNZ01000004">
    <property type="protein sequence ID" value="PWS26121.1"/>
    <property type="molecule type" value="Genomic_DNA"/>
</dbReference>
<organism evidence="1 2">
    <name type="scientific">Pedobacter yonginense</name>
    <dbReference type="NCBI Taxonomy" id="651869"/>
    <lineage>
        <taxon>Bacteria</taxon>
        <taxon>Pseudomonadati</taxon>
        <taxon>Bacteroidota</taxon>
        <taxon>Sphingobacteriia</taxon>
        <taxon>Sphingobacteriales</taxon>
        <taxon>Sphingobacteriaceae</taxon>
        <taxon>Pedobacter</taxon>
    </lineage>
</organism>
<name>A0A317EH23_9SPHI</name>
<reference evidence="1 2" key="1">
    <citation type="submission" date="2018-05" db="EMBL/GenBank/DDBJ databases">
        <title>Pedobacter paludis sp. nov., isolated from wetland soil.</title>
        <authorList>
            <person name="Zhang Y."/>
            <person name="Wang G."/>
        </authorList>
    </citation>
    <scope>NUCLEOTIDE SEQUENCE [LARGE SCALE GENOMIC DNA]</scope>
    <source>
        <strain evidence="1 2">KCTC22721</strain>
    </source>
</reference>
<evidence type="ECO:0000313" key="1">
    <source>
        <dbReference type="EMBL" id="PWS26121.1"/>
    </source>
</evidence>